<dbReference type="RefSeq" id="WP_338398277.1">
    <property type="nucleotide sequence ID" value="NZ_AP025293.1"/>
</dbReference>
<evidence type="ECO:0000256" key="1">
    <source>
        <dbReference type="SAM" id="SignalP"/>
    </source>
</evidence>
<name>A0ABM7VJC8_9BACT</name>
<feature type="signal peptide" evidence="1">
    <location>
        <begin position="1"/>
        <end position="25"/>
    </location>
</feature>
<sequence>MTYKNPIVFLLCVLLLFFGQLPAFCQDNPVLHGKIFTQKDHQPIPFVSIIIKNKNLGGASDTEGRFNIKVSAQDTLIFSAVGYKKTPITISDQMISSGILQVRMAEDSLMLENVNVYSNGNQPRVYRAKANDPYYIPGIGMQKKPKKKPGLQAPKDPNVADYALGMISNPLSTIQNAFSKEAKEKRKMQHVLYQEAVKKKKQSRYDQFASAQAIQKLFDIDSTQANAFLEFYHLPLTFVMNNTDAEITIALMDHYGQFLNRLKMQENTHAAHKAPKQG</sequence>
<keyword evidence="3" id="KW-1185">Reference proteome</keyword>
<protein>
    <recommendedName>
        <fullName evidence="4">Carboxypeptidase-like regulatory domain-containing protein</fullName>
    </recommendedName>
</protein>
<reference evidence="2 3" key="1">
    <citation type="submission" date="2021-12" db="EMBL/GenBank/DDBJ databases">
        <title>Genome sequencing of bacteria with rrn-lacking chromosome and rrn-plasmid.</title>
        <authorList>
            <person name="Anda M."/>
            <person name="Iwasaki W."/>
        </authorList>
    </citation>
    <scope>NUCLEOTIDE SEQUENCE [LARGE SCALE GENOMIC DNA]</scope>
    <source>
        <strain evidence="2 3">NBRC 101262</strain>
        <plasmid evidence="2 3">pPP1</plasmid>
    </source>
</reference>
<proteinExistence type="predicted"/>
<dbReference type="Pfam" id="PF13715">
    <property type="entry name" value="CarbopepD_reg_2"/>
    <property type="match status" value="1"/>
</dbReference>
<dbReference type="Proteomes" id="UP001354989">
    <property type="component" value="Plasmid pPP1"/>
</dbReference>
<evidence type="ECO:0000313" key="3">
    <source>
        <dbReference type="Proteomes" id="UP001354989"/>
    </source>
</evidence>
<dbReference type="SUPFAM" id="SSF49464">
    <property type="entry name" value="Carboxypeptidase regulatory domain-like"/>
    <property type="match status" value="1"/>
</dbReference>
<feature type="chain" id="PRO_5047237485" description="Carboxypeptidase-like regulatory domain-containing protein" evidence="1">
    <location>
        <begin position="26"/>
        <end position="278"/>
    </location>
</feature>
<dbReference type="InterPro" id="IPR008969">
    <property type="entry name" value="CarboxyPept-like_regulatory"/>
</dbReference>
<dbReference type="EMBL" id="AP025293">
    <property type="protein sequence ID" value="BDD01100.1"/>
    <property type="molecule type" value="Genomic_DNA"/>
</dbReference>
<gene>
    <name evidence="2" type="ORF">PEPS_33800</name>
</gene>
<geneLocation type="plasmid" evidence="2 3">
    <name>pPP1</name>
</geneLocation>
<evidence type="ECO:0000313" key="2">
    <source>
        <dbReference type="EMBL" id="BDD01100.1"/>
    </source>
</evidence>
<accession>A0ABM7VJC8</accession>
<evidence type="ECO:0008006" key="4">
    <source>
        <dbReference type="Google" id="ProtNLM"/>
    </source>
</evidence>
<organism evidence="2 3">
    <name type="scientific">Persicobacter psychrovividus</name>
    <dbReference type="NCBI Taxonomy" id="387638"/>
    <lineage>
        <taxon>Bacteria</taxon>
        <taxon>Pseudomonadati</taxon>
        <taxon>Bacteroidota</taxon>
        <taxon>Cytophagia</taxon>
        <taxon>Cytophagales</taxon>
        <taxon>Persicobacteraceae</taxon>
        <taxon>Persicobacter</taxon>
    </lineage>
</organism>
<keyword evidence="2" id="KW-0614">Plasmid</keyword>
<keyword evidence="1" id="KW-0732">Signal</keyword>